<keyword evidence="2" id="KW-1185">Reference proteome</keyword>
<name>A0ABR9WFD2_9BACT</name>
<evidence type="ECO:0000313" key="1">
    <source>
        <dbReference type="EMBL" id="MBE9464132.1"/>
    </source>
</evidence>
<proteinExistence type="predicted"/>
<comment type="caution">
    <text evidence="1">The sequence shown here is derived from an EMBL/GenBank/DDBJ whole genome shotgun (WGS) entry which is preliminary data.</text>
</comment>
<sequence>MKPVTFFGFIFIILFSAFASKEVEKAEFYKAFSGKTEEEIDGMISILEKEKSSSLTLAYQGALYMKKADFVKGVNNKIKTFKKGARILEDEIAKKPSNAEYRFLRLAVQEHAPKILKYNKNLNEDKKAVGEGFKSFDPELKKIVKGYAASSAVLKMDDLQ</sequence>
<accession>A0ABR9WFD2</accession>
<reference evidence="2" key="1">
    <citation type="submission" date="2023-07" db="EMBL/GenBank/DDBJ databases">
        <title>Dyadobacter sp. nov 'subterranea' isolated from contaminted grondwater.</title>
        <authorList>
            <person name="Szabo I."/>
            <person name="Al-Omari J."/>
            <person name="Szerdahelyi S.G."/>
            <person name="Rado J."/>
        </authorList>
    </citation>
    <scope>NUCLEOTIDE SEQUENCE [LARGE SCALE GENOMIC DNA]</scope>
    <source>
        <strain evidence="2">UP-52</strain>
    </source>
</reference>
<gene>
    <name evidence="1" type="ORF">IEE83_19780</name>
</gene>
<protein>
    <recommendedName>
        <fullName evidence="3">DUF4142 domain-containing protein</fullName>
    </recommendedName>
</protein>
<organism evidence="1 2">
    <name type="scientific">Dyadobacter subterraneus</name>
    <dbReference type="NCBI Taxonomy" id="2773304"/>
    <lineage>
        <taxon>Bacteria</taxon>
        <taxon>Pseudomonadati</taxon>
        <taxon>Bacteroidota</taxon>
        <taxon>Cytophagia</taxon>
        <taxon>Cytophagales</taxon>
        <taxon>Spirosomataceae</taxon>
        <taxon>Dyadobacter</taxon>
    </lineage>
</organism>
<evidence type="ECO:0000313" key="2">
    <source>
        <dbReference type="Proteomes" id="UP000634134"/>
    </source>
</evidence>
<evidence type="ECO:0008006" key="3">
    <source>
        <dbReference type="Google" id="ProtNLM"/>
    </source>
</evidence>
<dbReference type="Proteomes" id="UP000634134">
    <property type="component" value="Unassembled WGS sequence"/>
</dbReference>
<dbReference type="EMBL" id="JACYGY010000001">
    <property type="protein sequence ID" value="MBE9464132.1"/>
    <property type="molecule type" value="Genomic_DNA"/>
</dbReference>
<dbReference type="RefSeq" id="WP_194122210.1">
    <property type="nucleotide sequence ID" value="NZ_JACYGY010000001.1"/>
</dbReference>